<protein>
    <submittedName>
        <fullName evidence="10">YveK family protein</fullName>
    </submittedName>
</protein>
<name>A0ABW5PF06_9BACL</name>
<keyword evidence="6 8" id="KW-0472">Membrane</keyword>
<evidence type="ECO:0000256" key="5">
    <source>
        <dbReference type="ARBA" id="ARBA00022989"/>
    </source>
</evidence>
<comment type="subcellular location">
    <subcellularLocation>
        <location evidence="1">Cell membrane</location>
        <topology evidence="1">Multi-pass membrane protein</topology>
    </subcellularLocation>
</comment>
<evidence type="ECO:0000256" key="6">
    <source>
        <dbReference type="ARBA" id="ARBA00023136"/>
    </source>
</evidence>
<comment type="caution">
    <text evidence="10">The sequence shown here is derived from an EMBL/GenBank/DDBJ whole genome shotgun (WGS) entry which is preliminary data.</text>
</comment>
<evidence type="ECO:0000256" key="3">
    <source>
        <dbReference type="ARBA" id="ARBA00022475"/>
    </source>
</evidence>
<dbReference type="PANTHER" id="PTHR32309:SF31">
    <property type="entry name" value="CAPSULAR EXOPOLYSACCHARIDE FAMILY"/>
    <property type="match status" value="1"/>
</dbReference>
<comment type="similarity">
    <text evidence="2">Belongs to the CpsC/CapA family.</text>
</comment>
<dbReference type="InterPro" id="IPR050445">
    <property type="entry name" value="Bact_polysacc_biosynth/exp"/>
</dbReference>
<feature type="region of interest" description="Disordered" evidence="7">
    <location>
        <begin position="229"/>
        <end position="249"/>
    </location>
</feature>
<evidence type="ECO:0000313" key="10">
    <source>
        <dbReference type="EMBL" id="MFD2613961.1"/>
    </source>
</evidence>
<evidence type="ECO:0000256" key="1">
    <source>
        <dbReference type="ARBA" id="ARBA00004651"/>
    </source>
</evidence>
<evidence type="ECO:0000256" key="4">
    <source>
        <dbReference type="ARBA" id="ARBA00022692"/>
    </source>
</evidence>
<evidence type="ECO:0000313" key="11">
    <source>
        <dbReference type="Proteomes" id="UP001597541"/>
    </source>
</evidence>
<evidence type="ECO:0000256" key="2">
    <source>
        <dbReference type="ARBA" id="ARBA00006683"/>
    </source>
</evidence>
<dbReference type="PANTHER" id="PTHR32309">
    <property type="entry name" value="TYROSINE-PROTEIN KINASE"/>
    <property type="match status" value="1"/>
</dbReference>
<feature type="compositionally biased region" description="Polar residues" evidence="7">
    <location>
        <begin position="238"/>
        <end position="249"/>
    </location>
</feature>
<keyword evidence="11" id="KW-1185">Reference proteome</keyword>
<keyword evidence="3" id="KW-1003">Cell membrane</keyword>
<feature type="transmembrane region" description="Helical" evidence="8">
    <location>
        <begin position="32"/>
        <end position="51"/>
    </location>
</feature>
<reference evidence="11" key="1">
    <citation type="journal article" date="2019" name="Int. J. Syst. Evol. Microbiol.">
        <title>The Global Catalogue of Microorganisms (GCM) 10K type strain sequencing project: providing services to taxonomists for standard genome sequencing and annotation.</title>
        <authorList>
            <consortium name="The Broad Institute Genomics Platform"/>
            <consortium name="The Broad Institute Genome Sequencing Center for Infectious Disease"/>
            <person name="Wu L."/>
            <person name="Ma J."/>
        </authorList>
    </citation>
    <scope>NUCLEOTIDE SEQUENCE [LARGE SCALE GENOMIC DNA]</scope>
    <source>
        <strain evidence="11">KCTC 3950</strain>
    </source>
</reference>
<dbReference type="Pfam" id="PF02706">
    <property type="entry name" value="Wzz"/>
    <property type="match status" value="1"/>
</dbReference>
<evidence type="ECO:0000259" key="9">
    <source>
        <dbReference type="Pfam" id="PF02706"/>
    </source>
</evidence>
<keyword evidence="4 8" id="KW-0812">Transmembrane</keyword>
<sequence length="249" mass="26888">MSNPQAPAGNVKAVPEKDIDLKKLYQTVRQRLWILALITLLCAGASGFYGMKAEAPLYEASTRMMIRAEPEILNTLKVMIREPSVMNAVVEALNLDRSAGDLLNQLRVESVENSLIVKLTITDRDPMLAADIANTIVAQYQEEAEEVMAFTAMRVLSPAAAAEDPQPVNGTSLVKSIMIGLVLGLIAGIGAVFLLDSLDDSITSEREAEQWLELPVLGGVSQISKRELGSRRKAKGVNPSSLRGETIGS</sequence>
<gene>
    <name evidence="10" type="ORF">ACFSUF_16215</name>
</gene>
<feature type="transmembrane region" description="Helical" evidence="8">
    <location>
        <begin position="177"/>
        <end position="195"/>
    </location>
</feature>
<dbReference type="EMBL" id="JBHUME010000009">
    <property type="protein sequence ID" value="MFD2613961.1"/>
    <property type="molecule type" value="Genomic_DNA"/>
</dbReference>
<accession>A0ABW5PF06</accession>
<dbReference type="InterPro" id="IPR003856">
    <property type="entry name" value="LPS_length_determ_N"/>
</dbReference>
<proteinExistence type="inferred from homology"/>
<feature type="domain" description="Polysaccharide chain length determinant N-terminal" evidence="9">
    <location>
        <begin position="18"/>
        <end position="70"/>
    </location>
</feature>
<evidence type="ECO:0000256" key="7">
    <source>
        <dbReference type="SAM" id="MobiDB-lite"/>
    </source>
</evidence>
<dbReference type="Proteomes" id="UP001597541">
    <property type="component" value="Unassembled WGS sequence"/>
</dbReference>
<organism evidence="10 11">
    <name type="scientific">Paenibacillus gansuensis</name>
    <dbReference type="NCBI Taxonomy" id="306542"/>
    <lineage>
        <taxon>Bacteria</taxon>
        <taxon>Bacillati</taxon>
        <taxon>Bacillota</taxon>
        <taxon>Bacilli</taxon>
        <taxon>Bacillales</taxon>
        <taxon>Paenibacillaceae</taxon>
        <taxon>Paenibacillus</taxon>
    </lineage>
</organism>
<evidence type="ECO:0000256" key="8">
    <source>
        <dbReference type="SAM" id="Phobius"/>
    </source>
</evidence>
<keyword evidence="5 8" id="KW-1133">Transmembrane helix</keyword>
<dbReference type="RefSeq" id="WP_377604289.1">
    <property type="nucleotide sequence ID" value="NZ_JBHUME010000009.1"/>
</dbReference>